<evidence type="ECO:0000313" key="4">
    <source>
        <dbReference type="Proteomes" id="UP000250189"/>
    </source>
</evidence>
<organism evidence="2 3">
    <name type="scientific">Thermococcus chitonophagus</name>
    <dbReference type="NCBI Taxonomy" id="54262"/>
    <lineage>
        <taxon>Archaea</taxon>
        <taxon>Methanobacteriati</taxon>
        <taxon>Methanobacteriota</taxon>
        <taxon>Thermococci</taxon>
        <taxon>Thermococcales</taxon>
        <taxon>Thermococcaceae</taxon>
        <taxon>Thermococcus</taxon>
    </lineage>
</organism>
<reference evidence="3" key="2">
    <citation type="submission" date="2016-01" db="EMBL/GenBank/DDBJ databases">
        <authorList>
            <person name="Vorgias C.E."/>
        </authorList>
    </citation>
    <scope>NUCLEOTIDE SEQUENCE [LARGE SCALE GENOMIC DNA]</scope>
</reference>
<dbReference type="Proteomes" id="UP000250189">
    <property type="component" value="Chromosome"/>
</dbReference>
<sequence>MDKSKTYLFTVNTDIFPEWVSELEEASDNLMFSRMERPMRLFLRIERMKEVPFKRGEFEVSLPEEVLRMIKKEAERG</sequence>
<dbReference type="RefSeq" id="WP_068577025.1">
    <property type="nucleotide sequence ID" value="NZ_CP015193.1"/>
</dbReference>
<evidence type="ECO:0000313" key="3">
    <source>
        <dbReference type="Proteomes" id="UP000093069"/>
    </source>
</evidence>
<accession>A0A170SIG7</accession>
<reference evidence="2" key="1">
    <citation type="submission" date="2016-01" db="EMBL/GenBank/DDBJ databases">
        <authorList>
            <person name="McClelland M."/>
            <person name="Jain A."/>
            <person name="Saraogi P."/>
            <person name="Mendelson R."/>
            <person name="Westerman R."/>
            <person name="SanMiguel P."/>
            <person name="Csonka L."/>
        </authorList>
    </citation>
    <scope>NUCLEOTIDE SEQUENCE</scope>
    <source>
        <strain evidence="2">1</strain>
    </source>
</reference>
<dbReference type="Proteomes" id="UP000093069">
    <property type="component" value="Chromosome I"/>
</dbReference>
<dbReference type="OrthoDB" id="100682at2157"/>
<gene>
    <name evidence="1" type="ORF">A3L04_07995</name>
    <name evidence="2" type="ORF">CHITON_0825</name>
</gene>
<proteinExistence type="predicted"/>
<keyword evidence="4" id="KW-1185">Reference proteome</keyword>
<protein>
    <submittedName>
        <fullName evidence="2">Uncharacterized protein</fullName>
    </submittedName>
</protein>
<dbReference type="GeneID" id="33322512"/>
<evidence type="ECO:0000313" key="2">
    <source>
        <dbReference type="EMBL" id="CUX77604.1"/>
    </source>
</evidence>
<name>A0A170SIG7_9EURY</name>
<dbReference type="KEGG" id="tch:CHITON_0825"/>
<reference evidence="1 4" key="3">
    <citation type="submission" date="2016-04" db="EMBL/GenBank/DDBJ databases">
        <title>Complete genome sequence of Thermococcus chitonophagus type strain GC74.</title>
        <authorList>
            <person name="Oger P.M."/>
        </authorList>
    </citation>
    <scope>NUCLEOTIDE SEQUENCE [LARGE SCALE GENOMIC DNA]</scope>
    <source>
        <strain evidence="1 4">GC74</strain>
    </source>
</reference>
<dbReference type="AlphaFoldDB" id="A0A170SIG7"/>
<dbReference type="EMBL" id="CP015193">
    <property type="protein sequence ID" value="ASJ17015.1"/>
    <property type="molecule type" value="Genomic_DNA"/>
</dbReference>
<dbReference type="EMBL" id="LN999010">
    <property type="protein sequence ID" value="CUX77604.1"/>
    <property type="molecule type" value="Genomic_DNA"/>
</dbReference>
<evidence type="ECO:0000313" key="1">
    <source>
        <dbReference type="EMBL" id="ASJ17015.1"/>
    </source>
</evidence>